<dbReference type="InterPro" id="IPR046960">
    <property type="entry name" value="PPR_At4g14850-like_plant"/>
</dbReference>
<evidence type="ECO:0008006" key="5">
    <source>
        <dbReference type="Google" id="ProtNLM"/>
    </source>
</evidence>
<keyword evidence="4" id="KW-1185">Reference proteome</keyword>
<dbReference type="Pfam" id="PF13041">
    <property type="entry name" value="PPR_2"/>
    <property type="match status" value="1"/>
</dbReference>
<evidence type="ECO:0000256" key="2">
    <source>
        <dbReference type="PROSITE-ProRule" id="PRU00708"/>
    </source>
</evidence>
<name>A0A843WVA2_COLES</name>
<dbReference type="InterPro" id="IPR002885">
    <property type="entry name" value="PPR_rpt"/>
</dbReference>
<gene>
    <name evidence="3" type="ORF">Taro_048245</name>
</gene>
<proteinExistence type="predicted"/>
<dbReference type="GO" id="GO:0009451">
    <property type="term" value="P:RNA modification"/>
    <property type="evidence" value="ECO:0007669"/>
    <property type="project" value="InterPro"/>
</dbReference>
<sequence>MSLHGSVIKSGFESHMIVGNSLIDMYSKCGQVDYAKDIFDQMQIKDIVSWIAMMFGYAAHGLGEDAVALFSRMCENHVKADSISFLAVLSAYRHGGLIDKG</sequence>
<dbReference type="PANTHER" id="PTHR47926">
    <property type="entry name" value="PENTATRICOPEPTIDE REPEAT-CONTAINING PROTEIN"/>
    <property type="match status" value="1"/>
</dbReference>
<dbReference type="EMBL" id="NMUH01006454">
    <property type="protein sequence ID" value="MQM15303.1"/>
    <property type="molecule type" value="Genomic_DNA"/>
</dbReference>
<dbReference type="OrthoDB" id="1936721at2759"/>
<feature type="repeat" description="PPR" evidence="2">
    <location>
        <begin position="46"/>
        <end position="80"/>
    </location>
</feature>
<dbReference type="GO" id="GO:0003723">
    <property type="term" value="F:RNA binding"/>
    <property type="evidence" value="ECO:0007669"/>
    <property type="project" value="InterPro"/>
</dbReference>
<evidence type="ECO:0000313" key="4">
    <source>
        <dbReference type="Proteomes" id="UP000652761"/>
    </source>
</evidence>
<dbReference type="AlphaFoldDB" id="A0A843WVA2"/>
<comment type="caution">
    <text evidence="3">The sequence shown here is derived from an EMBL/GenBank/DDBJ whole genome shotgun (WGS) entry which is preliminary data.</text>
</comment>
<evidence type="ECO:0000313" key="3">
    <source>
        <dbReference type="EMBL" id="MQM15303.1"/>
    </source>
</evidence>
<dbReference type="FunFam" id="1.25.40.10:FF:000144">
    <property type="entry name" value="Pentatricopeptide repeat-containing protein, mitochondrial"/>
    <property type="match status" value="1"/>
</dbReference>
<keyword evidence="1" id="KW-0677">Repeat</keyword>
<dbReference type="InterPro" id="IPR011990">
    <property type="entry name" value="TPR-like_helical_dom_sf"/>
</dbReference>
<dbReference type="PROSITE" id="PS51375">
    <property type="entry name" value="PPR"/>
    <property type="match status" value="1"/>
</dbReference>
<protein>
    <recommendedName>
        <fullName evidence="5">Pentatricopeptide repeat-containing protein</fullName>
    </recommendedName>
</protein>
<accession>A0A843WVA2</accession>
<evidence type="ECO:0000256" key="1">
    <source>
        <dbReference type="ARBA" id="ARBA00022737"/>
    </source>
</evidence>
<dbReference type="Gene3D" id="1.25.40.10">
    <property type="entry name" value="Tetratricopeptide repeat domain"/>
    <property type="match status" value="1"/>
</dbReference>
<reference evidence="3" key="1">
    <citation type="submission" date="2017-07" db="EMBL/GenBank/DDBJ databases">
        <title>Taro Niue Genome Assembly and Annotation.</title>
        <authorList>
            <person name="Atibalentja N."/>
            <person name="Keating K."/>
            <person name="Fields C.J."/>
        </authorList>
    </citation>
    <scope>NUCLEOTIDE SEQUENCE</scope>
    <source>
        <strain evidence="3">Niue_2</strain>
        <tissue evidence="3">Leaf</tissue>
    </source>
</reference>
<dbReference type="Proteomes" id="UP000652761">
    <property type="component" value="Unassembled WGS sequence"/>
</dbReference>
<organism evidence="3 4">
    <name type="scientific">Colocasia esculenta</name>
    <name type="common">Wild taro</name>
    <name type="synonym">Arum esculentum</name>
    <dbReference type="NCBI Taxonomy" id="4460"/>
    <lineage>
        <taxon>Eukaryota</taxon>
        <taxon>Viridiplantae</taxon>
        <taxon>Streptophyta</taxon>
        <taxon>Embryophyta</taxon>
        <taxon>Tracheophyta</taxon>
        <taxon>Spermatophyta</taxon>
        <taxon>Magnoliopsida</taxon>
        <taxon>Liliopsida</taxon>
        <taxon>Araceae</taxon>
        <taxon>Aroideae</taxon>
        <taxon>Colocasieae</taxon>
        <taxon>Colocasia</taxon>
    </lineage>
</organism>
<dbReference type="NCBIfam" id="TIGR00756">
    <property type="entry name" value="PPR"/>
    <property type="match status" value="2"/>
</dbReference>